<dbReference type="Proteomes" id="UP000295341">
    <property type="component" value="Unassembled WGS sequence"/>
</dbReference>
<keyword evidence="2" id="KW-1185">Reference proteome</keyword>
<evidence type="ECO:0000313" key="1">
    <source>
        <dbReference type="EMBL" id="TDU31178.1"/>
    </source>
</evidence>
<accession>A0A4S3JZM4</accession>
<sequence length="339" mass="38276">MTPEEYLQKLQEKPFDHDFFFALRKLETLHPKKPRTGTAARPQDEPVRFAQEPSLAFAPSTISVLEPADSKKPPRLLQRFFGFLGPNGSLPLHLTEFVRERILHRGDRTLARFLDVFHHRFLALFYRAWSQAQPTASFDRPRDDRFADYVGSLVGIGDSSLQKRDPAGDHVKLFFSGWLSRQVRNADGLASILQGYFGLPVRVENFVGHWMALPESERTRLGQLGSGAQLGVGAVIGSRVWDRQHKLRVHVGPLTLAQYESLLPSGQSLQSFVAILRQYLCYELDWDARLSLKAEEVPRAKLGQFGRLGWTTWAGSYQKNVPAADLILDAERATAIPTT</sequence>
<dbReference type="AlphaFoldDB" id="A0A4S3JZM4"/>
<reference evidence="1 2" key="1">
    <citation type="submission" date="2019-03" db="EMBL/GenBank/DDBJ databases">
        <title>Genomic Encyclopedia of Type Strains, Phase IV (KMG-IV): sequencing the most valuable type-strain genomes for metagenomic binning, comparative biology and taxonomic classification.</title>
        <authorList>
            <person name="Goeker M."/>
        </authorList>
    </citation>
    <scope>NUCLEOTIDE SEQUENCE [LARGE SCALE GENOMIC DNA]</scope>
    <source>
        <strain evidence="1 2">DSM 26377</strain>
    </source>
</reference>
<protein>
    <submittedName>
        <fullName evidence="1">Type VI secretion system protein ImpH</fullName>
    </submittedName>
</protein>
<dbReference type="Pfam" id="PF06996">
    <property type="entry name" value="T6SS_TssG"/>
    <property type="match status" value="1"/>
</dbReference>
<dbReference type="RefSeq" id="WP_210772627.1">
    <property type="nucleotide sequence ID" value="NZ_MWIN01000033.1"/>
</dbReference>
<evidence type="ECO:0000313" key="2">
    <source>
        <dbReference type="Proteomes" id="UP000295341"/>
    </source>
</evidence>
<dbReference type="PANTHER" id="PTHR35564:SF4">
    <property type="entry name" value="CYTOPLASMIC PROTEIN"/>
    <property type="match status" value="1"/>
</dbReference>
<comment type="caution">
    <text evidence="1">The sequence shown here is derived from an EMBL/GenBank/DDBJ whole genome shotgun (WGS) entry which is preliminary data.</text>
</comment>
<name>A0A4S3JZM4_9GAMM</name>
<organism evidence="1 2">
    <name type="scientific">Panacagrimonas perspica</name>
    <dbReference type="NCBI Taxonomy" id="381431"/>
    <lineage>
        <taxon>Bacteria</taxon>
        <taxon>Pseudomonadati</taxon>
        <taxon>Pseudomonadota</taxon>
        <taxon>Gammaproteobacteria</taxon>
        <taxon>Nevskiales</taxon>
        <taxon>Nevskiaceae</taxon>
        <taxon>Panacagrimonas</taxon>
    </lineage>
</organism>
<dbReference type="EMBL" id="SOBT01000008">
    <property type="protein sequence ID" value="TDU31178.1"/>
    <property type="molecule type" value="Genomic_DNA"/>
</dbReference>
<dbReference type="NCBIfam" id="TIGR03347">
    <property type="entry name" value="VI_chp_1"/>
    <property type="match status" value="1"/>
</dbReference>
<dbReference type="InterPro" id="IPR010732">
    <property type="entry name" value="T6SS_TssG-like"/>
</dbReference>
<proteinExistence type="predicted"/>
<gene>
    <name evidence="1" type="ORF">DFR24_0537</name>
</gene>
<dbReference type="PANTHER" id="PTHR35564">
    <property type="match status" value="1"/>
</dbReference>